<dbReference type="AlphaFoldDB" id="A0AA38IZZ0"/>
<sequence>MKELADLVPKIDFVFCKCSLNKFVFFLIVVYIPPDLPIANYEAFLEALEIFLISKPFILIGDFNIPTYNKHFNTCPKLRILQNLSNSLDVVQHNNIPNNDGKLLDLIFSNLKRPMVVDHAKYPFVKEDFYHPALSVSIDLENSDKFIPFPAVNSDRFNFRKANFNKLYDDLWCTDWSSVTKCTHVNQAVKTFYDLLYSTIKSSVPFYTKNRSTFPPWFTADIIFNLKLKHRCRRKWRVSGSVVHLNEFKRLRSYCKSQISLAYSNYMSKIEQSILSDPREVYKYVQMKKGITRIPGIMYHENLAYESPQEIINAFASSFSGIFTSGSNVDYEDVHTNRICFDLQSVTEDELIQIMARFPLKHTAGDDQIPSFLIHDAQFALAKPLLHIINLAISSSTFPTFWKRAKIVPVHKNEDNTLLKNYRPIAIQSNFAKIFEKIIYRAIFNGTHRYISPNQHGFMPRRSTSTNLITITQFISEELDRGSQIDVIYTDFSSAFDTVDHKILLNKLSAFGLATSFIRLIDSYLSHRINYVFYNGFKSNEYVSTSGVPQGSNLGPLLFVLYIDDLISSLNCNTLAFADDLKIFSRVMNLEDAEELQLNLDKISVWCTQNGLKLNRDKCNFVRYTRKVNYFSSLYNIDGVVLNSVDKIKDLGVLFDSNLSFCEHNDRITSAASKTLGFIMRVSANFKNIMLFKVLYFALVISKLEYACIVWQPYYLNRQLDIERIQRRFLKYISFKIHGVYPERNISYDALLQEHHFKSLLERRNYLNARFMHKLIHNEIDCVNLLSNVNIYVPRISSRHSATFYLPTPKTNLLRKAPITNMCRSADKFYDDIFFGTN</sequence>
<dbReference type="CDD" id="cd01650">
    <property type="entry name" value="RT_nLTR_like"/>
    <property type="match status" value="1"/>
</dbReference>
<comment type="caution">
    <text evidence="2">The sequence shown here is derived from an EMBL/GenBank/DDBJ whole genome shotgun (WGS) entry which is preliminary data.</text>
</comment>
<dbReference type="PROSITE" id="PS50878">
    <property type="entry name" value="RT_POL"/>
    <property type="match status" value="1"/>
</dbReference>
<accession>A0AA38IZZ0</accession>
<dbReference type="Pfam" id="PF00078">
    <property type="entry name" value="RVT_1"/>
    <property type="match status" value="1"/>
</dbReference>
<dbReference type="GO" id="GO:0071897">
    <property type="term" value="P:DNA biosynthetic process"/>
    <property type="evidence" value="ECO:0007669"/>
    <property type="project" value="UniProtKB-ARBA"/>
</dbReference>
<dbReference type="Gene3D" id="3.60.10.10">
    <property type="entry name" value="Endonuclease/exonuclease/phosphatase"/>
    <property type="match status" value="1"/>
</dbReference>
<dbReference type="InterPro" id="IPR000477">
    <property type="entry name" value="RT_dom"/>
</dbReference>
<dbReference type="PANTHER" id="PTHR33332">
    <property type="entry name" value="REVERSE TRANSCRIPTASE DOMAIN-CONTAINING PROTEIN"/>
    <property type="match status" value="1"/>
</dbReference>
<dbReference type="Gene3D" id="3.30.70.270">
    <property type="match status" value="1"/>
</dbReference>
<evidence type="ECO:0000313" key="3">
    <source>
        <dbReference type="Proteomes" id="UP001168821"/>
    </source>
</evidence>
<evidence type="ECO:0000259" key="1">
    <source>
        <dbReference type="PROSITE" id="PS50878"/>
    </source>
</evidence>
<reference evidence="2" key="1">
    <citation type="journal article" date="2023" name="G3 (Bethesda)">
        <title>Whole genome assemblies of Zophobas morio and Tenebrio molitor.</title>
        <authorList>
            <person name="Kaur S."/>
            <person name="Stinson S.A."/>
            <person name="diCenzo G.C."/>
        </authorList>
    </citation>
    <scope>NUCLEOTIDE SEQUENCE</scope>
    <source>
        <strain evidence="2">QUZm001</strain>
    </source>
</reference>
<dbReference type="InterPro" id="IPR043502">
    <property type="entry name" value="DNA/RNA_pol_sf"/>
</dbReference>
<keyword evidence="3" id="KW-1185">Reference proteome</keyword>
<evidence type="ECO:0000313" key="2">
    <source>
        <dbReference type="EMBL" id="KAJ3664908.1"/>
    </source>
</evidence>
<dbReference type="SUPFAM" id="SSF56672">
    <property type="entry name" value="DNA/RNA polymerases"/>
    <property type="match status" value="2"/>
</dbReference>
<feature type="domain" description="Reverse transcriptase" evidence="1">
    <location>
        <begin position="391"/>
        <end position="642"/>
    </location>
</feature>
<proteinExistence type="predicted"/>
<gene>
    <name evidence="2" type="ORF">Zmor_000442</name>
</gene>
<name>A0AA38IZZ0_9CUCU</name>
<dbReference type="InterPro" id="IPR036691">
    <property type="entry name" value="Endo/exonu/phosph_ase_sf"/>
</dbReference>
<dbReference type="EMBL" id="JALNTZ010000001">
    <property type="protein sequence ID" value="KAJ3664908.1"/>
    <property type="molecule type" value="Genomic_DNA"/>
</dbReference>
<organism evidence="2 3">
    <name type="scientific">Zophobas morio</name>
    <dbReference type="NCBI Taxonomy" id="2755281"/>
    <lineage>
        <taxon>Eukaryota</taxon>
        <taxon>Metazoa</taxon>
        <taxon>Ecdysozoa</taxon>
        <taxon>Arthropoda</taxon>
        <taxon>Hexapoda</taxon>
        <taxon>Insecta</taxon>
        <taxon>Pterygota</taxon>
        <taxon>Neoptera</taxon>
        <taxon>Endopterygota</taxon>
        <taxon>Coleoptera</taxon>
        <taxon>Polyphaga</taxon>
        <taxon>Cucujiformia</taxon>
        <taxon>Tenebrionidae</taxon>
        <taxon>Zophobas</taxon>
    </lineage>
</organism>
<dbReference type="Proteomes" id="UP001168821">
    <property type="component" value="Unassembled WGS sequence"/>
</dbReference>
<protein>
    <recommendedName>
        <fullName evidence="1">Reverse transcriptase domain-containing protein</fullName>
    </recommendedName>
</protein>
<dbReference type="SUPFAM" id="SSF56219">
    <property type="entry name" value="DNase I-like"/>
    <property type="match status" value="1"/>
</dbReference>
<dbReference type="InterPro" id="IPR043128">
    <property type="entry name" value="Rev_trsase/Diguanyl_cyclase"/>
</dbReference>